<dbReference type="CDD" id="cd02440">
    <property type="entry name" value="AdoMet_MTases"/>
    <property type="match status" value="1"/>
</dbReference>
<name>T1JQN9_TETUR</name>
<dbReference type="InterPro" id="IPR013216">
    <property type="entry name" value="Methyltransf_11"/>
</dbReference>
<dbReference type="EMBL" id="CAEY01000440">
    <property type="status" value="NOT_ANNOTATED_CDS"/>
    <property type="molecule type" value="Genomic_DNA"/>
</dbReference>
<dbReference type="AlphaFoldDB" id="T1JQN9"/>
<dbReference type="STRING" id="32264.T1JQN9"/>
<evidence type="ECO:0000259" key="4">
    <source>
        <dbReference type="Pfam" id="PF08241"/>
    </source>
</evidence>
<dbReference type="HOGENOM" id="CLU_770139_0_0_1"/>
<protein>
    <recommendedName>
        <fullName evidence="4">Methyltransferase type 11 domain-containing protein</fullName>
    </recommendedName>
</protein>
<evidence type="ECO:0000256" key="1">
    <source>
        <dbReference type="ARBA" id="ARBA00008361"/>
    </source>
</evidence>
<reference evidence="6" key="1">
    <citation type="submission" date="2011-08" db="EMBL/GenBank/DDBJ databases">
        <authorList>
            <person name="Rombauts S."/>
        </authorList>
    </citation>
    <scope>NUCLEOTIDE SEQUENCE</scope>
    <source>
        <strain evidence="6">London</strain>
    </source>
</reference>
<accession>T1JQN9</accession>
<dbReference type="GO" id="GO:0008757">
    <property type="term" value="F:S-adenosylmethionine-dependent methyltransferase activity"/>
    <property type="evidence" value="ECO:0007669"/>
    <property type="project" value="InterPro"/>
</dbReference>
<dbReference type="SUPFAM" id="SSF53335">
    <property type="entry name" value="S-adenosyl-L-methionine-dependent methyltransferases"/>
    <property type="match status" value="1"/>
</dbReference>
<dbReference type="InterPro" id="IPR051052">
    <property type="entry name" value="Diverse_substrate_MTase"/>
</dbReference>
<evidence type="ECO:0000256" key="3">
    <source>
        <dbReference type="ARBA" id="ARBA00022679"/>
    </source>
</evidence>
<evidence type="ECO:0000313" key="6">
    <source>
        <dbReference type="Proteomes" id="UP000015104"/>
    </source>
</evidence>
<organism evidence="5 6">
    <name type="scientific">Tetranychus urticae</name>
    <name type="common">Two-spotted spider mite</name>
    <dbReference type="NCBI Taxonomy" id="32264"/>
    <lineage>
        <taxon>Eukaryota</taxon>
        <taxon>Metazoa</taxon>
        <taxon>Ecdysozoa</taxon>
        <taxon>Arthropoda</taxon>
        <taxon>Chelicerata</taxon>
        <taxon>Arachnida</taxon>
        <taxon>Acari</taxon>
        <taxon>Acariformes</taxon>
        <taxon>Trombidiformes</taxon>
        <taxon>Prostigmata</taxon>
        <taxon>Eleutherengona</taxon>
        <taxon>Raphignathae</taxon>
        <taxon>Tetranychoidea</taxon>
        <taxon>Tetranychidae</taxon>
        <taxon>Tetranychus</taxon>
    </lineage>
</organism>
<sequence>MLVAIRSDDYRCKPNENDLWPLAVDVGSGSGQSTFLLKNHFTNILGVDISEAQIDEASRRNECSNISFKVARAETIPVEDESVSLIIAAQCLHWFELPLFYKEVNRILIHGGVFAAFGYTVSPITTSNCEKSNALAAIVEEAYSDLGKMGYWKEPIIKHHRSKYADLPLPFKDTLRIGDIKCPVSYSGERFLNYIKSWASFNGLAKDSQEKAHKFVENIIDRMKKVLATDDVYSAQIDVTFEFFLCAFEYGVFGTHFGVFVLKG</sequence>
<reference evidence="5" key="2">
    <citation type="submission" date="2015-06" db="UniProtKB">
        <authorList>
            <consortium name="EnsemblMetazoa"/>
        </authorList>
    </citation>
    <scope>IDENTIFICATION</scope>
</reference>
<keyword evidence="2" id="KW-0489">Methyltransferase</keyword>
<keyword evidence="3" id="KW-0808">Transferase</keyword>
<dbReference type="EnsemblMetazoa" id="tetur01g03900.1">
    <property type="protein sequence ID" value="tetur01g03900.1"/>
    <property type="gene ID" value="tetur01g03900"/>
</dbReference>
<dbReference type="eggNOG" id="KOG3010">
    <property type="taxonomic scope" value="Eukaryota"/>
</dbReference>
<evidence type="ECO:0000256" key="2">
    <source>
        <dbReference type="ARBA" id="ARBA00022603"/>
    </source>
</evidence>
<proteinExistence type="inferred from homology"/>
<dbReference type="GO" id="GO:0032259">
    <property type="term" value="P:methylation"/>
    <property type="evidence" value="ECO:0007669"/>
    <property type="project" value="UniProtKB-KW"/>
</dbReference>
<dbReference type="PANTHER" id="PTHR44942">
    <property type="entry name" value="METHYLTRANSF_11 DOMAIN-CONTAINING PROTEIN"/>
    <property type="match status" value="1"/>
</dbReference>
<dbReference type="InterPro" id="IPR029063">
    <property type="entry name" value="SAM-dependent_MTases_sf"/>
</dbReference>
<dbReference type="Gene3D" id="3.40.50.150">
    <property type="entry name" value="Vaccinia Virus protein VP39"/>
    <property type="match status" value="1"/>
</dbReference>
<dbReference type="Proteomes" id="UP000015104">
    <property type="component" value="Unassembled WGS sequence"/>
</dbReference>
<comment type="similarity">
    <text evidence="1">Belongs to the methyltransferase superfamily.</text>
</comment>
<keyword evidence="6" id="KW-1185">Reference proteome</keyword>
<feature type="domain" description="Methyltransferase type 11" evidence="4">
    <location>
        <begin position="24"/>
        <end position="115"/>
    </location>
</feature>
<dbReference type="Pfam" id="PF08241">
    <property type="entry name" value="Methyltransf_11"/>
    <property type="match status" value="1"/>
</dbReference>
<dbReference type="PANTHER" id="PTHR44942:SF4">
    <property type="entry name" value="METHYLTRANSFERASE TYPE 11 DOMAIN-CONTAINING PROTEIN"/>
    <property type="match status" value="1"/>
</dbReference>
<evidence type="ECO:0000313" key="5">
    <source>
        <dbReference type="EnsemblMetazoa" id="tetur01g03900.1"/>
    </source>
</evidence>